<evidence type="ECO:0000256" key="5">
    <source>
        <dbReference type="SAM" id="MobiDB-lite"/>
    </source>
</evidence>
<feature type="region of interest" description="Disordered" evidence="5">
    <location>
        <begin position="170"/>
        <end position="197"/>
    </location>
</feature>
<protein>
    <recommendedName>
        <fullName evidence="2">DNA polymerase delta subunit 3</fullName>
    </recommendedName>
</protein>
<feature type="compositionally biased region" description="Polar residues" evidence="5">
    <location>
        <begin position="471"/>
        <end position="484"/>
    </location>
</feature>
<feature type="region of interest" description="Disordered" evidence="5">
    <location>
        <begin position="408"/>
        <end position="484"/>
    </location>
</feature>
<dbReference type="GO" id="GO:0006297">
    <property type="term" value="P:nucleotide-excision repair, DNA gap filling"/>
    <property type="evidence" value="ECO:0007669"/>
    <property type="project" value="TreeGrafter"/>
</dbReference>
<evidence type="ECO:0000256" key="3">
    <source>
        <dbReference type="ARBA" id="ARBA00022705"/>
    </source>
</evidence>
<feature type="non-terminal residue" evidence="6">
    <location>
        <position position="1"/>
    </location>
</feature>
<dbReference type="PANTHER" id="PTHR17598">
    <property type="entry name" value="DNA POLYMERASE DELTA SUBUNIT 3"/>
    <property type="match status" value="1"/>
</dbReference>
<dbReference type="InterPro" id="IPR041913">
    <property type="entry name" value="POLD3_sf"/>
</dbReference>
<keyword evidence="3" id="KW-0235">DNA replication</keyword>
<feature type="compositionally biased region" description="Basic and acidic residues" evidence="5">
    <location>
        <begin position="273"/>
        <end position="282"/>
    </location>
</feature>
<dbReference type="Gene3D" id="3.90.1030.20">
    <property type="entry name" value="DNA polymerase delta, p66 (Cdc27) subunit, wHTH domain"/>
    <property type="match status" value="1"/>
</dbReference>
<evidence type="ECO:0000256" key="1">
    <source>
        <dbReference type="ARBA" id="ARBA00004123"/>
    </source>
</evidence>
<reference evidence="6" key="1">
    <citation type="submission" date="2014-12" db="EMBL/GenBank/DDBJ databases">
        <title>Insight into the proteome of Arion vulgaris.</title>
        <authorList>
            <person name="Aradska J."/>
            <person name="Bulat T."/>
            <person name="Smidak R."/>
            <person name="Sarate P."/>
            <person name="Gangsoo J."/>
            <person name="Sialana F."/>
            <person name="Bilban M."/>
            <person name="Lubec G."/>
        </authorList>
    </citation>
    <scope>NUCLEOTIDE SEQUENCE</scope>
    <source>
        <tissue evidence="6">Skin</tissue>
    </source>
</reference>
<name>A0A0B6ZKT8_9EUPU</name>
<dbReference type="GO" id="GO:0006271">
    <property type="term" value="P:DNA strand elongation involved in DNA replication"/>
    <property type="evidence" value="ECO:0007669"/>
    <property type="project" value="TreeGrafter"/>
</dbReference>
<dbReference type="Pfam" id="PF09507">
    <property type="entry name" value="CDC27"/>
    <property type="match status" value="1"/>
</dbReference>
<feature type="compositionally biased region" description="Polar residues" evidence="5">
    <location>
        <begin position="435"/>
        <end position="448"/>
    </location>
</feature>
<dbReference type="AlphaFoldDB" id="A0A0B6ZKT8"/>
<feature type="compositionally biased region" description="Low complexity" evidence="5">
    <location>
        <begin position="173"/>
        <end position="186"/>
    </location>
</feature>
<dbReference type="PANTHER" id="PTHR17598:SF13">
    <property type="entry name" value="DNA POLYMERASE DELTA SUBUNIT 3"/>
    <property type="match status" value="1"/>
</dbReference>
<keyword evidence="4" id="KW-0539">Nucleus</keyword>
<comment type="subcellular location">
    <subcellularLocation>
        <location evidence="1">Nucleus</location>
    </subcellularLocation>
</comment>
<evidence type="ECO:0000313" key="6">
    <source>
        <dbReference type="EMBL" id="CEK69002.1"/>
    </source>
</evidence>
<dbReference type="GO" id="GO:0043625">
    <property type="term" value="C:delta DNA polymerase complex"/>
    <property type="evidence" value="ECO:0007669"/>
    <property type="project" value="InterPro"/>
</dbReference>
<proteinExistence type="predicted"/>
<gene>
    <name evidence="6" type="primary">ORF68558</name>
</gene>
<feature type="compositionally biased region" description="Basic and acidic residues" evidence="5">
    <location>
        <begin position="228"/>
        <end position="241"/>
    </location>
</feature>
<dbReference type="EMBL" id="HACG01022137">
    <property type="protein sequence ID" value="CEK69002.1"/>
    <property type="molecule type" value="Transcribed_RNA"/>
</dbReference>
<feature type="region of interest" description="Disordered" evidence="5">
    <location>
        <begin position="212"/>
        <end position="386"/>
    </location>
</feature>
<organism evidence="6">
    <name type="scientific">Arion vulgaris</name>
    <dbReference type="NCBI Taxonomy" id="1028688"/>
    <lineage>
        <taxon>Eukaryota</taxon>
        <taxon>Metazoa</taxon>
        <taxon>Spiralia</taxon>
        <taxon>Lophotrochozoa</taxon>
        <taxon>Mollusca</taxon>
        <taxon>Gastropoda</taxon>
        <taxon>Heterobranchia</taxon>
        <taxon>Euthyneura</taxon>
        <taxon>Panpulmonata</taxon>
        <taxon>Eupulmonata</taxon>
        <taxon>Stylommatophora</taxon>
        <taxon>Helicina</taxon>
        <taxon>Arionoidea</taxon>
        <taxon>Arionidae</taxon>
        <taxon>Arion</taxon>
    </lineage>
</organism>
<accession>A0A0B6ZKT8</accession>
<dbReference type="GO" id="GO:1904161">
    <property type="term" value="P:DNA synthesis involved in UV-damage excision repair"/>
    <property type="evidence" value="ECO:0007669"/>
    <property type="project" value="TreeGrafter"/>
</dbReference>
<sequence>LKMAHESELALVQENIDEYVNDENKIVTSKWLSLMLNLNINAAKKALYSFVEHHRKKTDSNEINLTYFVAGLSTSKSGDLEHKCVVVPESQLDAVKKSLSVVTSCHLYSVQAAKLKDYIPLYQTDYDVIKENLDHCSRFSSIKCSWVAQRTVQQPAQAVEKPASIVKVEKNESASTVSSSTGLTSSRAPAAAKKMEPKGSIASMFATTGQKKGTAAEVTVKGNQQKSGGDKNKVKPTDKKSGASSFFNNNTINKKTVPERKSPQEVMKTHVKKLIEQVKKTEESDDDEPDCKRRKRIRMDLFDSSGDDEEDDDIGIVEDIKQMPSQEDGESPSILSVGDDDENRENSITTNHKEEGNMKPLKDDIENEENPKHIMNGDGKKRKRAMKTVTKQYKDDEGFLVTKKEVVWESESDHSEPEEIITVEEKEEEKEDTSRLNSVPVKQNNKTSAVAKRKVEPKGRTTKKKLPSPQKGKQTSMTTFFHKR</sequence>
<feature type="compositionally biased region" description="Acidic residues" evidence="5">
    <location>
        <begin position="305"/>
        <end position="316"/>
    </location>
</feature>
<feature type="compositionally biased region" description="Acidic residues" evidence="5">
    <location>
        <begin position="418"/>
        <end position="431"/>
    </location>
</feature>
<feature type="compositionally biased region" description="Basic and acidic residues" evidence="5">
    <location>
        <begin position="351"/>
        <end position="372"/>
    </location>
</feature>
<feature type="compositionally biased region" description="Polar residues" evidence="5">
    <location>
        <begin position="242"/>
        <end position="254"/>
    </location>
</feature>
<dbReference type="FunFam" id="3.90.1030.20:FF:000002">
    <property type="entry name" value="DNA polymerase delta subunit"/>
    <property type="match status" value="1"/>
</dbReference>
<feature type="compositionally biased region" description="Basic and acidic residues" evidence="5">
    <location>
        <begin position="408"/>
        <end position="417"/>
    </location>
</feature>
<evidence type="ECO:0000256" key="4">
    <source>
        <dbReference type="ARBA" id="ARBA00023242"/>
    </source>
</evidence>
<dbReference type="InterPro" id="IPR019038">
    <property type="entry name" value="POLD3"/>
</dbReference>
<dbReference type="GO" id="GO:0003887">
    <property type="term" value="F:DNA-directed DNA polymerase activity"/>
    <property type="evidence" value="ECO:0007669"/>
    <property type="project" value="TreeGrafter"/>
</dbReference>
<evidence type="ECO:0000256" key="2">
    <source>
        <dbReference type="ARBA" id="ARBA00017589"/>
    </source>
</evidence>